<keyword evidence="1" id="KW-0472">Membrane</keyword>
<gene>
    <name evidence="2" type="ordered locus">AciX8_4010</name>
</gene>
<proteinExistence type="predicted"/>
<keyword evidence="1" id="KW-0812">Transmembrane</keyword>
<reference evidence="2 3" key="1">
    <citation type="submission" date="2011-11" db="EMBL/GenBank/DDBJ databases">
        <title>Complete sequence of Granulicella mallensis MP5ACTX8.</title>
        <authorList>
            <consortium name="US DOE Joint Genome Institute"/>
            <person name="Lucas S."/>
            <person name="Copeland A."/>
            <person name="Lapidus A."/>
            <person name="Cheng J.-F."/>
            <person name="Goodwin L."/>
            <person name="Pitluck S."/>
            <person name="Peters L."/>
            <person name="Lu M."/>
            <person name="Detter J.C."/>
            <person name="Han C."/>
            <person name="Tapia R."/>
            <person name="Land M."/>
            <person name="Hauser L."/>
            <person name="Kyrpides N."/>
            <person name="Ivanova N."/>
            <person name="Mikhailova N."/>
            <person name="Pagani I."/>
            <person name="Rawat S."/>
            <person name="Mannisto M."/>
            <person name="Haggblom M."/>
            <person name="Woyke T."/>
        </authorList>
    </citation>
    <scope>NUCLEOTIDE SEQUENCE [LARGE SCALE GENOMIC DNA]</scope>
    <source>
        <strain evidence="3">ATCC BAA-1857 / DSM 23137 / MP5ACTX8</strain>
    </source>
</reference>
<dbReference type="eggNOG" id="COG4257">
    <property type="taxonomic scope" value="Bacteria"/>
</dbReference>
<sequence>MQWKIRSAYVHSVATGLAAMACMMLAGCSVKQATPATNYDAPITLQGQVFAARNYMPGATVKIYATQPDGVAANGVYTGAAKLLTTTTSNTTGGWSVTGLSCSSPDQLYVTAEGGTPYPSGQNSTNLANNPNSLMMTAIGDCSILTSAANTTNVTSIVTNEASTVAAVWALRNFISLNGTTVNVTSSATNYGGTSGVGTPSTFAGLAHAFLNANNLSPYKIGNFQQYTNGSDTGTGGGLVPVQELNSLAYAQYLCTIGGDGTTPGDFSYCSTLYQLATPPGGTAPTNSLQAMLNIALYPANNATAILNFTLTPIPLSGQTGSQQINAGVYVPALTAFGTLTNDWSVAIYYLPGYGATATGQGSIYPINVTIDADDNVYFANPNSGTGTAGNVVALNSAGQSLWTSATDTTALVDPRGIAADASGNVWVVNGTSTASTGFVQQINAASGATVQQFPSTSVSLYGVAVDSLGNVWYSSNTTTGQNLHELLKNGTTYSEASFAVPPSSPAQTLLQIRPDSNNNIWVAGYNSTTAQAAYFPNTGTATAPAYATGLKFSPLTGSAGYGITTDASGNAYSVTNGTGSGIFKTTVTGSGAAATLKAANVAANPAAASRYLDIDGAGSIWYPDASTGTNLYQYIPATGTTNAYYPCYNAGTTTGTGTATSTVQTCTTGVSTRLDLAVDSTGSIWVASYGNSGGGRMTQIIGLAAPTVPLKALGKPGMMP</sequence>
<protein>
    <recommendedName>
        <fullName evidence="4">NHL repeat containing protein</fullName>
    </recommendedName>
</protein>
<accession>G8NP93</accession>
<organism evidence="2 3">
    <name type="scientific">Granulicella mallensis (strain ATCC BAA-1857 / DSM 23137 / MP5ACTX8)</name>
    <dbReference type="NCBI Taxonomy" id="682795"/>
    <lineage>
        <taxon>Bacteria</taxon>
        <taxon>Pseudomonadati</taxon>
        <taxon>Acidobacteriota</taxon>
        <taxon>Terriglobia</taxon>
        <taxon>Terriglobales</taxon>
        <taxon>Acidobacteriaceae</taxon>
        <taxon>Granulicella</taxon>
    </lineage>
</organism>
<evidence type="ECO:0008006" key="4">
    <source>
        <dbReference type="Google" id="ProtNLM"/>
    </source>
</evidence>
<dbReference type="Proteomes" id="UP000007113">
    <property type="component" value="Chromosome"/>
</dbReference>
<dbReference type="Gene3D" id="2.40.10.500">
    <property type="match status" value="1"/>
</dbReference>
<dbReference type="InterPro" id="IPR015943">
    <property type="entry name" value="WD40/YVTN_repeat-like_dom_sf"/>
</dbReference>
<dbReference type="EMBL" id="CP003130">
    <property type="protein sequence ID" value="AEU38292.1"/>
    <property type="molecule type" value="Genomic_DNA"/>
</dbReference>
<keyword evidence="3" id="KW-1185">Reference proteome</keyword>
<dbReference type="HOGENOM" id="CLU_016729_0_0_0"/>
<name>G8NP93_GRAMM</name>
<evidence type="ECO:0000313" key="3">
    <source>
        <dbReference type="Proteomes" id="UP000007113"/>
    </source>
</evidence>
<dbReference type="RefSeq" id="WP_014267163.1">
    <property type="nucleotide sequence ID" value="NC_016631.1"/>
</dbReference>
<dbReference type="SUPFAM" id="SSF101898">
    <property type="entry name" value="NHL repeat"/>
    <property type="match status" value="1"/>
</dbReference>
<evidence type="ECO:0000313" key="2">
    <source>
        <dbReference type="EMBL" id="AEU38292.1"/>
    </source>
</evidence>
<dbReference type="OrthoDB" id="9812926at2"/>
<dbReference type="KEGG" id="gma:AciX8_4010"/>
<dbReference type="PROSITE" id="PS51257">
    <property type="entry name" value="PROKAR_LIPOPROTEIN"/>
    <property type="match status" value="1"/>
</dbReference>
<evidence type="ECO:0000256" key="1">
    <source>
        <dbReference type="SAM" id="Phobius"/>
    </source>
</evidence>
<dbReference type="STRING" id="682795.AciX8_4010"/>
<dbReference type="Gene3D" id="2.130.10.10">
    <property type="entry name" value="YVTN repeat-like/Quinoprotein amine dehydrogenase"/>
    <property type="match status" value="1"/>
</dbReference>
<dbReference type="AlphaFoldDB" id="G8NP93"/>
<feature type="transmembrane region" description="Helical" evidence="1">
    <location>
        <begin position="7"/>
        <end position="27"/>
    </location>
</feature>
<keyword evidence="1" id="KW-1133">Transmembrane helix</keyword>